<dbReference type="Gene3D" id="3.40.50.2300">
    <property type="match status" value="1"/>
</dbReference>
<name>A0A399EEI4_9DEIN</name>
<dbReference type="SUPFAM" id="SSF52172">
    <property type="entry name" value="CheY-like"/>
    <property type="match status" value="1"/>
</dbReference>
<proteinExistence type="predicted"/>
<accession>A0A399EEI4</accession>
<dbReference type="EMBL" id="QXDL01000177">
    <property type="protein sequence ID" value="RIH81400.1"/>
    <property type="molecule type" value="Genomic_DNA"/>
</dbReference>
<dbReference type="PANTHER" id="PTHR44591:SF18">
    <property type="entry name" value="REGULATORY PROTEIN"/>
    <property type="match status" value="1"/>
</dbReference>
<dbReference type="PROSITE" id="PS50110">
    <property type="entry name" value="RESPONSE_REGULATORY"/>
    <property type="match status" value="1"/>
</dbReference>
<sequence length="118" mass="12814">MHRILVIDDDPSVCSFLRRGLTLAGFAVQTAADGPAGLEALERFAPHLVILDRKMGGMSGPEVLARLRERRPRLPVIMLTGRVPEDSEDDGLGVEAYLVKPVEFQQLLGTIGALIGRP</sequence>
<feature type="modified residue" description="4-aspartylphosphate" evidence="2">
    <location>
        <position position="52"/>
    </location>
</feature>
<evidence type="ECO:0000313" key="5">
    <source>
        <dbReference type="Proteomes" id="UP000265715"/>
    </source>
</evidence>
<dbReference type="RefSeq" id="WP_119316125.1">
    <property type="nucleotide sequence ID" value="NZ_QXDL01000177.1"/>
</dbReference>
<dbReference type="PANTHER" id="PTHR44591">
    <property type="entry name" value="STRESS RESPONSE REGULATOR PROTEIN 1"/>
    <property type="match status" value="1"/>
</dbReference>
<protein>
    <submittedName>
        <fullName evidence="4">Response regulator MprA</fullName>
    </submittedName>
</protein>
<dbReference type="SMART" id="SM00448">
    <property type="entry name" value="REC"/>
    <property type="match status" value="1"/>
</dbReference>
<evidence type="ECO:0000256" key="1">
    <source>
        <dbReference type="ARBA" id="ARBA00022553"/>
    </source>
</evidence>
<evidence type="ECO:0000256" key="2">
    <source>
        <dbReference type="PROSITE-ProRule" id="PRU00169"/>
    </source>
</evidence>
<dbReference type="InterPro" id="IPR011006">
    <property type="entry name" value="CheY-like_superfamily"/>
</dbReference>
<keyword evidence="1 2" id="KW-0597">Phosphoprotein</keyword>
<dbReference type="Proteomes" id="UP000265715">
    <property type="component" value="Unassembled WGS sequence"/>
</dbReference>
<dbReference type="GO" id="GO:0000160">
    <property type="term" value="P:phosphorelay signal transduction system"/>
    <property type="evidence" value="ECO:0007669"/>
    <property type="project" value="InterPro"/>
</dbReference>
<dbReference type="InterPro" id="IPR050595">
    <property type="entry name" value="Bact_response_regulator"/>
</dbReference>
<dbReference type="OrthoDB" id="5700660at2"/>
<evidence type="ECO:0000259" key="3">
    <source>
        <dbReference type="PROSITE" id="PS50110"/>
    </source>
</evidence>
<dbReference type="Pfam" id="PF00072">
    <property type="entry name" value="Response_reg"/>
    <property type="match status" value="1"/>
</dbReference>
<feature type="domain" description="Response regulatory" evidence="3">
    <location>
        <begin position="3"/>
        <end position="115"/>
    </location>
</feature>
<keyword evidence="5" id="KW-1185">Reference proteome</keyword>
<evidence type="ECO:0000313" key="4">
    <source>
        <dbReference type="EMBL" id="RIH81400.1"/>
    </source>
</evidence>
<organism evidence="4 5">
    <name type="scientific">Calidithermus terrae</name>
    <dbReference type="NCBI Taxonomy" id="1408545"/>
    <lineage>
        <taxon>Bacteria</taxon>
        <taxon>Thermotogati</taxon>
        <taxon>Deinococcota</taxon>
        <taxon>Deinococci</taxon>
        <taxon>Thermales</taxon>
        <taxon>Thermaceae</taxon>
        <taxon>Calidithermus</taxon>
    </lineage>
</organism>
<dbReference type="AlphaFoldDB" id="A0A399EEI4"/>
<dbReference type="InterPro" id="IPR001789">
    <property type="entry name" value="Sig_transdc_resp-reg_receiver"/>
</dbReference>
<comment type="caution">
    <text evidence="4">The sequence shown here is derived from an EMBL/GenBank/DDBJ whole genome shotgun (WGS) entry which is preliminary data.</text>
</comment>
<gene>
    <name evidence="4" type="primary">mprA_8</name>
    <name evidence="4" type="ORF">Mterra_03188</name>
</gene>
<reference evidence="4 5" key="1">
    <citation type="submission" date="2018-08" db="EMBL/GenBank/DDBJ databases">
        <title>Meiothermus terrae DSM 26712 genome sequencing project.</title>
        <authorList>
            <person name="Da Costa M.S."/>
            <person name="Albuquerque L."/>
            <person name="Raposo P."/>
            <person name="Froufe H.J.C."/>
            <person name="Barroso C.S."/>
            <person name="Egas C."/>
        </authorList>
    </citation>
    <scope>NUCLEOTIDE SEQUENCE [LARGE SCALE GENOMIC DNA]</scope>
    <source>
        <strain evidence="4 5">DSM 26712</strain>
    </source>
</reference>